<name>A0A8J4QJK3_9ROSI</name>
<comment type="caution">
    <text evidence="2">The sequence shown here is derived from an EMBL/GenBank/DDBJ whole genome shotgun (WGS) entry which is preliminary data.</text>
</comment>
<organism evidence="2 3">
    <name type="scientific">Castanea mollissima</name>
    <name type="common">Chinese chestnut</name>
    <dbReference type="NCBI Taxonomy" id="60419"/>
    <lineage>
        <taxon>Eukaryota</taxon>
        <taxon>Viridiplantae</taxon>
        <taxon>Streptophyta</taxon>
        <taxon>Embryophyta</taxon>
        <taxon>Tracheophyta</taxon>
        <taxon>Spermatophyta</taxon>
        <taxon>Magnoliopsida</taxon>
        <taxon>eudicotyledons</taxon>
        <taxon>Gunneridae</taxon>
        <taxon>Pentapetalae</taxon>
        <taxon>rosids</taxon>
        <taxon>fabids</taxon>
        <taxon>Fagales</taxon>
        <taxon>Fagaceae</taxon>
        <taxon>Castanea</taxon>
    </lineage>
</organism>
<dbReference type="AlphaFoldDB" id="A0A8J4QJK3"/>
<sequence length="115" mass="12779">MTTGRINQVTILSAPRRRSELTARAGPGNRGREAAARVVKWKGSRFVSLSNRGEPLPGGRETDLTPLRPHPVSPPEFPKTRSAVEPLGREAFVDYGMRSQVEVTFRQSRPKTVTR</sequence>
<evidence type="ECO:0000256" key="1">
    <source>
        <dbReference type="SAM" id="MobiDB-lite"/>
    </source>
</evidence>
<feature type="compositionally biased region" description="Polar residues" evidence="1">
    <location>
        <begin position="1"/>
        <end position="11"/>
    </location>
</feature>
<protein>
    <submittedName>
        <fullName evidence="2">Uncharacterized protein</fullName>
    </submittedName>
</protein>
<evidence type="ECO:0000313" key="2">
    <source>
        <dbReference type="EMBL" id="KAF3947146.1"/>
    </source>
</evidence>
<feature type="region of interest" description="Disordered" evidence="1">
    <location>
        <begin position="49"/>
        <end position="83"/>
    </location>
</feature>
<feature type="region of interest" description="Disordered" evidence="1">
    <location>
        <begin position="1"/>
        <end position="34"/>
    </location>
</feature>
<dbReference type="Proteomes" id="UP000737018">
    <property type="component" value="Unassembled WGS sequence"/>
</dbReference>
<gene>
    <name evidence="2" type="ORF">CMV_026681</name>
</gene>
<keyword evidence="3" id="KW-1185">Reference proteome</keyword>
<evidence type="ECO:0000313" key="3">
    <source>
        <dbReference type="Proteomes" id="UP000737018"/>
    </source>
</evidence>
<feature type="compositionally biased region" description="Pro residues" evidence="1">
    <location>
        <begin position="68"/>
        <end position="77"/>
    </location>
</feature>
<reference evidence="2" key="1">
    <citation type="submission" date="2020-03" db="EMBL/GenBank/DDBJ databases">
        <title>Castanea mollissima Vanexum genome sequencing.</title>
        <authorList>
            <person name="Staton M."/>
        </authorList>
    </citation>
    <scope>NUCLEOTIDE SEQUENCE</scope>
    <source>
        <tissue evidence="2">Leaf</tissue>
    </source>
</reference>
<dbReference type="EMBL" id="JRKL02008126">
    <property type="protein sequence ID" value="KAF3947146.1"/>
    <property type="molecule type" value="Genomic_DNA"/>
</dbReference>
<proteinExistence type="predicted"/>
<accession>A0A8J4QJK3</accession>